<evidence type="ECO:0000313" key="3">
    <source>
        <dbReference type="Proteomes" id="UP000235036"/>
    </source>
</evidence>
<accession>A0A2N6K6G7</accession>
<protein>
    <recommendedName>
        <fullName evidence="1">HTH cro/C1-type domain-containing protein</fullName>
    </recommendedName>
</protein>
<sequence>MFRLWLDTFKKICLILNCQIGDLLVLVKYKSPTSNASEQIATLANRSANFLKSRGSDPSQRVKTYVVKH</sequence>
<dbReference type="AlphaFoldDB" id="A0A2N6K6G7"/>
<dbReference type="Proteomes" id="UP000235036">
    <property type="component" value="Unassembled WGS sequence"/>
</dbReference>
<reference evidence="2 3" key="1">
    <citation type="submission" date="2017-08" db="EMBL/GenBank/DDBJ databases">
        <title>Genomes of Fischerella (Mastigocladus) sp. strains.</title>
        <authorList>
            <person name="Miller S.R."/>
        </authorList>
    </citation>
    <scope>NUCLEOTIDE SEQUENCE [LARGE SCALE GENOMIC DNA]</scope>
    <source>
        <strain evidence="2 3">CCMEE 5323</strain>
    </source>
</reference>
<dbReference type="RefSeq" id="WP_071588888.1">
    <property type="nucleotide sequence ID" value="NZ_CAWNVR010000168.1"/>
</dbReference>
<evidence type="ECO:0000259" key="1">
    <source>
        <dbReference type="Pfam" id="PF13443"/>
    </source>
</evidence>
<comment type="caution">
    <text evidence="2">The sequence shown here is derived from an EMBL/GenBank/DDBJ whole genome shotgun (WGS) entry which is preliminary data.</text>
</comment>
<dbReference type="Pfam" id="PF13443">
    <property type="entry name" value="HTH_26"/>
    <property type="match status" value="1"/>
</dbReference>
<name>A0A2N6K6G7_FISMU</name>
<proteinExistence type="predicted"/>
<feature type="domain" description="HTH cro/C1-type" evidence="1">
    <location>
        <begin position="6"/>
        <end position="28"/>
    </location>
</feature>
<keyword evidence="3" id="KW-1185">Reference proteome</keyword>
<dbReference type="InterPro" id="IPR001387">
    <property type="entry name" value="Cro/C1-type_HTH"/>
</dbReference>
<dbReference type="EMBL" id="NRQW01000116">
    <property type="protein sequence ID" value="PLZ92501.1"/>
    <property type="molecule type" value="Genomic_DNA"/>
</dbReference>
<evidence type="ECO:0000313" key="2">
    <source>
        <dbReference type="EMBL" id="PLZ92501.1"/>
    </source>
</evidence>
<organism evidence="2 3">
    <name type="scientific">Fischerella muscicola CCMEE 5323</name>
    <dbReference type="NCBI Taxonomy" id="2019572"/>
    <lineage>
        <taxon>Bacteria</taxon>
        <taxon>Bacillati</taxon>
        <taxon>Cyanobacteriota</taxon>
        <taxon>Cyanophyceae</taxon>
        <taxon>Nostocales</taxon>
        <taxon>Hapalosiphonaceae</taxon>
        <taxon>Fischerella</taxon>
    </lineage>
</organism>
<gene>
    <name evidence="2" type="ORF">CEN44_05795</name>
</gene>